<keyword evidence="2 8" id="KW-0489">Methyltransferase</keyword>
<protein>
    <recommendedName>
        <fullName evidence="5">Methyltransferase</fullName>
        <ecNumber evidence="5">2.1.1.-</ecNumber>
    </recommendedName>
</protein>
<dbReference type="Gene3D" id="3.90.1530.10">
    <property type="entry name" value="Conserved hypothetical protein from pyrococcus furiosus pfu- 392566-001, ParB domain"/>
    <property type="match status" value="1"/>
</dbReference>
<dbReference type="PIRSF" id="PIRSF036758">
    <property type="entry name" value="Aden_M_ParB"/>
    <property type="match status" value="1"/>
</dbReference>
<dbReference type="PRINTS" id="PR00508">
    <property type="entry name" value="S21N4MTFRASE"/>
</dbReference>
<dbReference type="EC" id="2.1.1.-" evidence="5"/>
<evidence type="ECO:0000256" key="1">
    <source>
        <dbReference type="ARBA" id="ARBA00006594"/>
    </source>
</evidence>
<dbReference type="SUPFAM" id="SSF53335">
    <property type="entry name" value="S-adenosyl-L-methionine-dependent methyltransferases"/>
    <property type="match status" value="1"/>
</dbReference>
<organism evidence="8 9">
    <name type="scientific">Brevundimonas vancanneytii</name>
    <dbReference type="NCBI Taxonomy" id="1325724"/>
    <lineage>
        <taxon>Bacteria</taxon>
        <taxon>Pseudomonadati</taxon>
        <taxon>Pseudomonadota</taxon>
        <taxon>Alphaproteobacteria</taxon>
        <taxon>Caulobacterales</taxon>
        <taxon>Caulobacteraceae</taxon>
        <taxon>Brevundimonas</taxon>
    </lineage>
</organism>
<evidence type="ECO:0000256" key="2">
    <source>
        <dbReference type="ARBA" id="ARBA00022603"/>
    </source>
</evidence>
<dbReference type="RefSeq" id="WP_138141647.1">
    <property type="nucleotide sequence ID" value="NZ_LR588407.1"/>
</dbReference>
<gene>
    <name evidence="8" type="primary">yhdJ_1</name>
    <name evidence="8" type="ORF">NCTC9239_02194</name>
</gene>
<dbReference type="GO" id="GO:0032259">
    <property type="term" value="P:methylation"/>
    <property type="evidence" value="ECO:0007669"/>
    <property type="project" value="UniProtKB-KW"/>
</dbReference>
<dbReference type="GO" id="GO:0005694">
    <property type="term" value="C:chromosome"/>
    <property type="evidence" value="ECO:0007669"/>
    <property type="project" value="TreeGrafter"/>
</dbReference>
<comment type="similarity">
    <text evidence="1 5">Belongs to the N(4)/N(6)-methyltransferase family.</text>
</comment>
<keyword evidence="9" id="KW-1185">Reference proteome</keyword>
<accession>A0A4P1K942</accession>
<evidence type="ECO:0000313" key="8">
    <source>
        <dbReference type="EMBL" id="VTO16752.1"/>
    </source>
</evidence>
<dbReference type="Gene3D" id="3.40.50.150">
    <property type="entry name" value="Vaccinia Virus protein VP39"/>
    <property type="match status" value="1"/>
</dbReference>
<dbReference type="EMBL" id="LR588407">
    <property type="protein sequence ID" value="VTO16752.1"/>
    <property type="molecule type" value="Genomic_DNA"/>
</dbReference>
<evidence type="ECO:0000256" key="3">
    <source>
        <dbReference type="ARBA" id="ARBA00022679"/>
    </source>
</evidence>
<dbReference type="InterPro" id="IPR036086">
    <property type="entry name" value="ParB/Sulfiredoxin_sf"/>
</dbReference>
<dbReference type="PANTHER" id="PTHR33375:SF1">
    <property type="entry name" value="CHROMOSOME-PARTITIONING PROTEIN PARB-RELATED"/>
    <property type="match status" value="1"/>
</dbReference>
<dbReference type="InterPro" id="IPR001091">
    <property type="entry name" value="RM_Methyltransferase"/>
</dbReference>
<dbReference type="PANTHER" id="PTHR33375">
    <property type="entry name" value="CHROMOSOME-PARTITIONING PROTEIN PARB-RELATED"/>
    <property type="match status" value="1"/>
</dbReference>
<dbReference type="InterPro" id="IPR002941">
    <property type="entry name" value="DNA_methylase_N4/N6"/>
</dbReference>
<name>A0A4P1K942_9CAUL</name>
<dbReference type="SUPFAM" id="SSF110849">
    <property type="entry name" value="ParB/Sulfiredoxin"/>
    <property type="match status" value="1"/>
</dbReference>
<dbReference type="Pfam" id="PF02195">
    <property type="entry name" value="ParB_N"/>
    <property type="match status" value="1"/>
</dbReference>
<dbReference type="GO" id="GO:0008170">
    <property type="term" value="F:N-methyltransferase activity"/>
    <property type="evidence" value="ECO:0007669"/>
    <property type="project" value="InterPro"/>
</dbReference>
<dbReference type="AlphaFoldDB" id="A0A4P1K942"/>
<dbReference type="KEGG" id="bvy:NCTC9239_02194"/>
<dbReference type="Pfam" id="PF01555">
    <property type="entry name" value="N6_N4_Mtase"/>
    <property type="match status" value="1"/>
</dbReference>
<dbReference type="GO" id="GO:0045881">
    <property type="term" value="P:positive regulation of sporulation resulting in formation of a cellular spore"/>
    <property type="evidence" value="ECO:0007669"/>
    <property type="project" value="TreeGrafter"/>
</dbReference>
<evidence type="ECO:0000259" key="7">
    <source>
        <dbReference type="SMART" id="SM00470"/>
    </source>
</evidence>
<keyword evidence="3 8" id="KW-0808">Transferase</keyword>
<evidence type="ECO:0000256" key="5">
    <source>
        <dbReference type="RuleBase" id="RU362026"/>
    </source>
</evidence>
<dbReference type="InterPro" id="IPR003115">
    <property type="entry name" value="ParB_N"/>
</dbReference>
<dbReference type="SMART" id="SM00470">
    <property type="entry name" value="ParB"/>
    <property type="match status" value="1"/>
</dbReference>
<proteinExistence type="inferred from homology"/>
<dbReference type="InterPro" id="IPR029063">
    <property type="entry name" value="SAM-dependent_MTases_sf"/>
</dbReference>
<reference evidence="8 9" key="1">
    <citation type="submission" date="2019-04" db="EMBL/GenBank/DDBJ databases">
        <authorList>
            <consortium name="Pathogen Informatics"/>
        </authorList>
    </citation>
    <scope>NUCLEOTIDE SEQUENCE [LARGE SCALE GENOMIC DNA]</scope>
    <source>
        <strain evidence="8 9">NCTC9239</strain>
    </source>
</reference>
<dbReference type="GO" id="GO:0007059">
    <property type="term" value="P:chromosome segregation"/>
    <property type="evidence" value="ECO:0007669"/>
    <property type="project" value="TreeGrafter"/>
</dbReference>
<dbReference type="GO" id="GO:0009007">
    <property type="term" value="F:site-specific DNA-methyltransferase (adenine-specific) activity"/>
    <property type="evidence" value="ECO:0007669"/>
    <property type="project" value="UniProtKB-EC"/>
</dbReference>
<feature type="region of interest" description="Disordered" evidence="6">
    <location>
        <begin position="1"/>
        <end position="26"/>
    </location>
</feature>
<sequence length="443" mass="48168">MAHLQITYRPIGDLRPRAGNPRTHSQKQIDQIARSIQRFGFASPVLIDKDNGVVAGHGRITAARQLGLTEVPTVCLADMSEADVRAYVIADNRLAENAGWDRNLLGVEFQYLADLDVDFDLCLTGFELPEIDAILSDIGTEGAKGFPDDAVPASAAGPAVTRPGDVWQIGRHRLICGDALQAETYAQLLGEEKAGMVFADPPYNVPIAGHVSGLGRAQHREFAMASGEMASEEFANFLFRVFTQVTKASAEGSIHFHCMDWRHLPEILQAGTAAYSELKNLCVWTKTNGGMGSLYRSAHELVLVFKYGRAPHVNNVELGRHGRYRTNVWAYAGANSFGAGRDEDLADHPTVKPVAMIMDAIRDCSRRGDIVLDPFAGSGSTLLAAHRTGRRGCGVEIDPLYCDVIIRRLSERAKLQATLEGDGRVFADVAEVRASQQVEEGAA</sequence>
<feature type="domain" description="ParB-like N-terminal" evidence="7">
    <location>
        <begin position="7"/>
        <end position="92"/>
    </location>
</feature>
<dbReference type="InterPro" id="IPR002052">
    <property type="entry name" value="DNA_methylase_N6_adenine_CS"/>
</dbReference>
<dbReference type="InterPro" id="IPR050336">
    <property type="entry name" value="Chromosome_partition/occlusion"/>
</dbReference>
<evidence type="ECO:0000313" key="9">
    <source>
        <dbReference type="Proteomes" id="UP000309952"/>
    </source>
</evidence>
<dbReference type="Proteomes" id="UP000309952">
    <property type="component" value="Chromosome"/>
</dbReference>
<comment type="catalytic activity">
    <reaction evidence="4">
        <text>a 2'-deoxyadenosine in DNA + S-adenosyl-L-methionine = an N(6)-methyl-2'-deoxyadenosine in DNA + S-adenosyl-L-homocysteine + H(+)</text>
        <dbReference type="Rhea" id="RHEA:15197"/>
        <dbReference type="Rhea" id="RHEA-COMP:12418"/>
        <dbReference type="Rhea" id="RHEA-COMP:12419"/>
        <dbReference type="ChEBI" id="CHEBI:15378"/>
        <dbReference type="ChEBI" id="CHEBI:57856"/>
        <dbReference type="ChEBI" id="CHEBI:59789"/>
        <dbReference type="ChEBI" id="CHEBI:90615"/>
        <dbReference type="ChEBI" id="CHEBI:90616"/>
        <dbReference type="EC" id="2.1.1.72"/>
    </reaction>
</comment>
<dbReference type="CDD" id="cd16403">
    <property type="entry name" value="ParB_N_like_MT"/>
    <property type="match status" value="1"/>
</dbReference>
<dbReference type="PROSITE" id="PS00092">
    <property type="entry name" value="N6_MTASE"/>
    <property type="match status" value="1"/>
</dbReference>
<dbReference type="REBASE" id="312451">
    <property type="entry name" value="M.Bva9239ORF2194P"/>
</dbReference>
<dbReference type="GO" id="GO:0003677">
    <property type="term" value="F:DNA binding"/>
    <property type="evidence" value="ECO:0007669"/>
    <property type="project" value="InterPro"/>
</dbReference>
<evidence type="ECO:0000256" key="4">
    <source>
        <dbReference type="ARBA" id="ARBA00047942"/>
    </source>
</evidence>
<evidence type="ECO:0000256" key="6">
    <source>
        <dbReference type="SAM" id="MobiDB-lite"/>
    </source>
</evidence>
<dbReference type="InterPro" id="IPR015840">
    <property type="entry name" value="DNA_MeTrfase_ParB"/>
</dbReference>